<comment type="caution">
    <text evidence="1">The sequence shown here is derived from an EMBL/GenBank/DDBJ whole genome shotgun (WGS) entry which is preliminary data.</text>
</comment>
<evidence type="ECO:0000313" key="2">
    <source>
        <dbReference type="Proteomes" id="UP001607302"/>
    </source>
</evidence>
<protein>
    <submittedName>
        <fullName evidence="1">Neurotrimin-like isoform X2</fullName>
    </submittedName>
</protein>
<dbReference type="EMBL" id="JAUDFV010000156">
    <property type="protein sequence ID" value="KAL2714686.1"/>
    <property type="molecule type" value="Genomic_DNA"/>
</dbReference>
<reference evidence="1 2" key="1">
    <citation type="journal article" date="2024" name="Ann. Entomol. Soc. Am.">
        <title>Genomic analyses of the southern and eastern yellowjacket wasps (Hymenoptera: Vespidae) reveal evolutionary signatures of social life.</title>
        <authorList>
            <person name="Catto M.A."/>
            <person name="Caine P.B."/>
            <person name="Orr S.E."/>
            <person name="Hunt B.G."/>
            <person name="Goodisman M.A.D."/>
        </authorList>
    </citation>
    <scope>NUCLEOTIDE SEQUENCE [LARGE SCALE GENOMIC DNA]</scope>
    <source>
        <strain evidence="1">233</strain>
        <tissue evidence="1">Head and thorax</tissue>
    </source>
</reference>
<proteinExistence type="predicted"/>
<sequence>MKTEILYWPSLVTCDDILTRCLYYEYQRRLKNFIAIVCVAMKISASPKKILINFDVDLPHFQPTSFSTNYKSSTLIFNQLQIIHPQFRPKSRTSVLEPSQNFLSNQDRVFLLKRDCFRVALDLSVFLHVLELGTWLGHEAKKRLYAEEASTYCGSRRQLLDY</sequence>
<keyword evidence="2" id="KW-1185">Reference proteome</keyword>
<name>A0ABD2A233_VESSQ</name>
<accession>A0ABD2A233</accession>
<organism evidence="1 2">
    <name type="scientific">Vespula squamosa</name>
    <name type="common">Southern yellow jacket</name>
    <name type="synonym">Wasp</name>
    <dbReference type="NCBI Taxonomy" id="30214"/>
    <lineage>
        <taxon>Eukaryota</taxon>
        <taxon>Metazoa</taxon>
        <taxon>Ecdysozoa</taxon>
        <taxon>Arthropoda</taxon>
        <taxon>Hexapoda</taxon>
        <taxon>Insecta</taxon>
        <taxon>Pterygota</taxon>
        <taxon>Neoptera</taxon>
        <taxon>Endopterygota</taxon>
        <taxon>Hymenoptera</taxon>
        <taxon>Apocrita</taxon>
        <taxon>Aculeata</taxon>
        <taxon>Vespoidea</taxon>
        <taxon>Vespidae</taxon>
        <taxon>Vespinae</taxon>
        <taxon>Vespula</taxon>
    </lineage>
</organism>
<dbReference type="Proteomes" id="UP001607302">
    <property type="component" value="Unassembled WGS sequence"/>
</dbReference>
<gene>
    <name evidence="1" type="ORF">V1478_015871</name>
</gene>
<dbReference type="AlphaFoldDB" id="A0ABD2A233"/>
<evidence type="ECO:0000313" key="1">
    <source>
        <dbReference type="EMBL" id="KAL2714686.1"/>
    </source>
</evidence>